<keyword evidence="2" id="KW-1185">Reference proteome</keyword>
<name>A0A4Y2QK26_ARAVE</name>
<dbReference type="Proteomes" id="UP000499080">
    <property type="component" value="Unassembled WGS sequence"/>
</dbReference>
<protein>
    <submittedName>
        <fullName evidence="1">Uncharacterized protein</fullName>
    </submittedName>
</protein>
<organism evidence="1 2">
    <name type="scientific">Araneus ventricosus</name>
    <name type="common">Orbweaver spider</name>
    <name type="synonym">Epeira ventricosa</name>
    <dbReference type="NCBI Taxonomy" id="182803"/>
    <lineage>
        <taxon>Eukaryota</taxon>
        <taxon>Metazoa</taxon>
        <taxon>Ecdysozoa</taxon>
        <taxon>Arthropoda</taxon>
        <taxon>Chelicerata</taxon>
        <taxon>Arachnida</taxon>
        <taxon>Araneae</taxon>
        <taxon>Araneomorphae</taxon>
        <taxon>Entelegynae</taxon>
        <taxon>Araneoidea</taxon>
        <taxon>Araneidae</taxon>
        <taxon>Araneus</taxon>
    </lineage>
</organism>
<evidence type="ECO:0000313" key="2">
    <source>
        <dbReference type="Proteomes" id="UP000499080"/>
    </source>
</evidence>
<accession>A0A4Y2QK26</accession>
<sequence>MPSARYTLDEDGSYRAVLENFLGQKSEIQVAMLEKRSEYHLQNKPNKDTLHTTMSSPQRVNWSPFIYVESKPGN</sequence>
<reference evidence="1 2" key="1">
    <citation type="journal article" date="2019" name="Sci. Rep.">
        <title>Orb-weaving spider Araneus ventricosus genome elucidates the spidroin gene catalogue.</title>
        <authorList>
            <person name="Kono N."/>
            <person name="Nakamura H."/>
            <person name="Ohtoshi R."/>
            <person name="Moran D.A.P."/>
            <person name="Shinohara A."/>
            <person name="Yoshida Y."/>
            <person name="Fujiwara M."/>
            <person name="Mori M."/>
            <person name="Tomita M."/>
            <person name="Arakawa K."/>
        </authorList>
    </citation>
    <scope>NUCLEOTIDE SEQUENCE [LARGE SCALE GENOMIC DNA]</scope>
</reference>
<gene>
    <name evidence="1" type="ORF">AVEN_153434_1</name>
</gene>
<dbReference type="EMBL" id="BGPR01014088">
    <property type="protein sequence ID" value="GBN63662.1"/>
    <property type="molecule type" value="Genomic_DNA"/>
</dbReference>
<proteinExistence type="predicted"/>
<comment type="caution">
    <text evidence="1">The sequence shown here is derived from an EMBL/GenBank/DDBJ whole genome shotgun (WGS) entry which is preliminary data.</text>
</comment>
<dbReference type="AlphaFoldDB" id="A0A4Y2QK26"/>
<evidence type="ECO:0000313" key="1">
    <source>
        <dbReference type="EMBL" id="GBN63662.1"/>
    </source>
</evidence>